<dbReference type="InterPro" id="IPR011109">
    <property type="entry name" value="DNA_bind_recombinase_dom"/>
</dbReference>
<dbReference type="Pfam" id="PF07508">
    <property type="entry name" value="Recombinase"/>
    <property type="match status" value="1"/>
</dbReference>
<accession>A0A975B7I0</accession>
<dbReference type="AlphaFoldDB" id="A0A975B7I0"/>
<organism evidence="3 4">
    <name type="scientific">Desulfonema limicola</name>
    <dbReference type="NCBI Taxonomy" id="45656"/>
    <lineage>
        <taxon>Bacteria</taxon>
        <taxon>Pseudomonadati</taxon>
        <taxon>Thermodesulfobacteriota</taxon>
        <taxon>Desulfobacteria</taxon>
        <taxon>Desulfobacterales</taxon>
        <taxon>Desulfococcaceae</taxon>
        <taxon>Desulfonema</taxon>
    </lineage>
</organism>
<gene>
    <name evidence="3" type="ORF">dnl_25340</name>
</gene>
<dbReference type="GO" id="GO:0000150">
    <property type="term" value="F:DNA strand exchange activity"/>
    <property type="evidence" value="ECO:0007669"/>
    <property type="project" value="InterPro"/>
</dbReference>
<sequence>MKDLKKDLQFIFEELGMLAKKTEELLNKVVDAEKKDAEKKGTEKKAKTKSEKTRQKKSKSKKPVSKKPVSKKTDSKKPDSKKTEFDRNEIVKIIMDKKKEGASFETIAQYLETQKIPTLSGKGQWRKQSVHKLYQQNK</sequence>
<feature type="region of interest" description="Disordered" evidence="1">
    <location>
        <begin position="30"/>
        <end position="88"/>
    </location>
</feature>
<protein>
    <submittedName>
        <fullName evidence="3">DNA binding domain-containing protein</fullName>
    </submittedName>
</protein>
<evidence type="ECO:0000313" key="3">
    <source>
        <dbReference type="EMBL" id="QTA80238.1"/>
    </source>
</evidence>
<dbReference type="KEGG" id="dli:dnl_25340"/>
<dbReference type="EMBL" id="CP061799">
    <property type="protein sequence ID" value="QTA80238.1"/>
    <property type="molecule type" value="Genomic_DNA"/>
</dbReference>
<feature type="compositionally biased region" description="Basic residues" evidence="1">
    <location>
        <begin position="54"/>
        <end position="70"/>
    </location>
</feature>
<dbReference type="Proteomes" id="UP000663720">
    <property type="component" value="Chromosome"/>
</dbReference>
<evidence type="ECO:0000313" key="4">
    <source>
        <dbReference type="Proteomes" id="UP000663720"/>
    </source>
</evidence>
<feature type="compositionally biased region" description="Basic and acidic residues" evidence="1">
    <location>
        <begin position="71"/>
        <end position="88"/>
    </location>
</feature>
<evidence type="ECO:0000256" key="1">
    <source>
        <dbReference type="SAM" id="MobiDB-lite"/>
    </source>
</evidence>
<dbReference type="GO" id="GO:0003677">
    <property type="term" value="F:DNA binding"/>
    <property type="evidence" value="ECO:0007669"/>
    <property type="project" value="InterPro"/>
</dbReference>
<name>A0A975B7I0_9BACT</name>
<keyword evidence="4" id="KW-1185">Reference proteome</keyword>
<proteinExistence type="predicted"/>
<dbReference type="RefSeq" id="WP_207691906.1">
    <property type="nucleotide sequence ID" value="NZ_CP061799.1"/>
</dbReference>
<feature type="compositionally biased region" description="Basic and acidic residues" evidence="1">
    <location>
        <begin position="30"/>
        <end position="53"/>
    </location>
</feature>
<evidence type="ECO:0000259" key="2">
    <source>
        <dbReference type="Pfam" id="PF07508"/>
    </source>
</evidence>
<feature type="domain" description="Recombinase" evidence="2">
    <location>
        <begin position="87"/>
        <end position="135"/>
    </location>
</feature>
<reference evidence="3" key="1">
    <citation type="journal article" date="2021" name="Microb. Physiol.">
        <title>Proteogenomic Insights into the Physiology of Marine, Sulfate-Reducing, Filamentous Desulfonema limicola and Desulfonema magnum.</title>
        <authorList>
            <person name="Schnaars V."/>
            <person name="Wohlbrand L."/>
            <person name="Scheve S."/>
            <person name="Hinrichs C."/>
            <person name="Reinhardt R."/>
            <person name="Rabus R."/>
        </authorList>
    </citation>
    <scope>NUCLEOTIDE SEQUENCE</scope>
    <source>
        <strain evidence="3">5ac10</strain>
    </source>
</reference>